<organism evidence="3">
    <name type="scientific">freshwater metagenome</name>
    <dbReference type="NCBI Taxonomy" id="449393"/>
    <lineage>
        <taxon>unclassified sequences</taxon>
        <taxon>metagenomes</taxon>
        <taxon>ecological metagenomes</taxon>
    </lineage>
</organism>
<evidence type="ECO:0000313" key="2">
    <source>
        <dbReference type="EMBL" id="CAB4345042.1"/>
    </source>
</evidence>
<dbReference type="EMBL" id="CAESAL010000062">
    <property type="protein sequence ID" value="CAB4345042.1"/>
    <property type="molecule type" value="Genomic_DNA"/>
</dbReference>
<dbReference type="PANTHER" id="PTHR43802">
    <property type="entry name" value="ENOYL-COA HYDRATASE"/>
    <property type="match status" value="1"/>
</dbReference>
<evidence type="ECO:0000313" key="8">
    <source>
        <dbReference type="EMBL" id="CAB4966173.1"/>
    </source>
</evidence>
<dbReference type="EMBL" id="CAEZVC010000151">
    <property type="protein sequence ID" value="CAB4635239.1"/>
    <property type="molecule type" value="Genomic_DNA"/>
</dbReference>
<dbReference type="EMBL" id="CAEUNJ010000126">
    <property type="protein sequence ID" value="CAB4372899.1"/>
    <property type="molecule type" value="Genomic_DNA"/>
</dbReference>
<dbReference type="InterPro" id="IPR001753">
    <property type="entry name" value="Enoyl-CoA_hydra/iso"/>
</dbReference>
<dbReference type="EMBL" id="CAFBNJ010000167">
    <property type="protein sequence ID" value="CAB4966173.1"/>
    <property type="molecule type" value="Genomic_DNA"/>
</dbReference>
<reference evidence="3" key="1">
    <citation type="submission" date="2020-05" db="EMBL/GenBank/DDBJ databases">
        <authorList>
            <person name="Chiriac C."/>
            <person name="Salcher M."/>
            <person name="Ghai R."/>
            <person name="Kavagutti S V."/>
        </authorList>
    </citation>
    <scope>NUCLEOTIDE SEQUENCE</scope>
</reference>
<dbReference type="EMBL" id="CAEZTY010000053">
    <property type="protein sequence ID" value="CAB4590364.1"/>
    <property type="molecule type" value="Genomic_DNA"/>
</dbReference>
<dbReference type="SUPFAM" id="SSF52096">
    <property type="entry name" value="ClpP/crotonase"/>
    <property type="match status" value="1"/>
</dbReference>
<evidence type="ECO:0000313" key="5">
    <source>
        <dbReference type="EMBL" id="CAB4635239.1"/>
    </source>
</evidence>
<gene>
    <name evidence="4" type="ORF">UFOPK1762_01304</name>
    <name evidence="5" type="ORF">UFOPK1906_01730</name>
    <name evidence="6" type="ORF">UFOPK2624_01508</name>
    <name evidence="7" type="ORF">UFOPK2969_01587</name>
    <name evidence="2" type="ORF">UFOPK3331_01458</name>
    <name evidence="8" type="ORF">UFOPK3785_01981</name>
    <name evidence="9" type="ORF">UFOPK3927_00847</name>
    <name evidence="3" type="ORF">UFOPK4201_01948</name>
    <name evidence="10" type="ORF">UFOPK4371_01393</name>
</gene>
<dbReference type="EMBL" id="CAFBOK010000084">
    <property type="protein sequence ID" value="CAB4983297.1"/>
    <property type="molecule type" value="Genomic_DNA"/>
</dbReference>
<dbReference type="EMBL" id="CAEZXY010000085">
    <property type="protein sequence ID" value="CAB4718059.1"/>
    <property type="molecule type" value="Genomic_DNA"/>
</dbReference>
<evidence type="ECO:0000313" key="4">
    <source>
        <dbReference type="EMBL" id="CAB4590364.1"/>
    </source>
</evidence>
<dbReference type="EMBL" id="CAFAAD010000158">
    <property type="protein sequence ID" value="CAB4803308.1"/>
    <property type="molecule type" value="Genomic_DNA"/>
</dbReference>
<accession>A0A6J6ARJ2</accession>
<dbReference type="Pfam" id="PF00378">
    <property type="entry name" value="ECH_1"/>
    <property type="match status" value="1"/>
</dbReference>
<name>A0A6J6ARJ2_9ZZZZ</name>
<comment type="similarity">
    <text evidence="1">Belongs to the enoyl-CoA hydratase/isomerase family.</text>
</comment>
<evidence type="ECO:0000313" key="3">
    <source>
        <dbReference type="EMBL" id="CAB4372899.1"/>
    </source>
</evidence>
<evidence type="ECO:0000256" key="1">
    <source>
        <dbReference type="ARBA" id="ARBA00005254"/>
    </source>
</evidence>
<dbReference type="CDD" id="cd06558">
    <property type="entry name" value="crotonase-like"/>
    <property type="match status" value="1"/>
</dbReference>
<protein>
    <submittedName>
        <fullName evidence="3">Unannotated protein</fullName>
    </submittedName>
</protein>
<evidence type="ECO:0000313" key="7">
    <source>
        <dbReference type="EMBL" id="CAB4803308.1"/>
    </source>
</evidence>
<dbReference type="NCBIfam" id="NF004840">
    <property type="entry name" value="PRK06190.1"/>
    <property type="match status" value="1"/>
</dbReference>
<dbReference type="InterPro" id="IPR029045">
    <property type="entry name" value="ClpP/crotonase-like_dom_sf"/>
</dbReference>
<proteinExistence type="inferred from homology"/>
<evidence type="ECO:0000313" key="9">
    <source>
        <dbReference type="EMBL" id="CAB4983297.1"/>
    </source>
</evidence>
<evidence type="ECO:0000313" key="10">
    <source>
        <dbReference type="EMBL" id="CAB5078194.1"/>
    </source>
</evidence>
<dbReference type="PANTHER" id="PTHR43802:SF1">
    <property type="entry name" value="IP11341P-RELATED"/>
    <property type="match status" value="1"/>
</dbReference>
<dbReference type="AlphaFoldDB" id="A0A6J6ARJ2"/>
<sequence length="256" mass="27332">MTNSMEHLRCESHGDVRLVTFDRPEKKNAMSNEMRSQLCRLLADLDADETVKAVVLTGTDPAFTAGVDFTDIDPAFKASEAQFSVNPGRALRAMSTPVLCAVNGACVSGGLEIALSATFIVASTQARFADTHARLGVVPTWGLTALLPRAIGVRHARELSITGNFIDAVTALQIGLVNHVVAHEDLIPFSLQLAGQIASTPAVGEILSLYRQGEELSLQGALSLEATSTARRPFNAETFAKAGRETVARQRAETSE</sequence>
<evidence type="ECO:0000313" key="6">
    <source>
        <dbReference type="EMBL" id="CAB4718059.1"/>
    </source>
</evidence>
<dbReference type="Gene3D" id="3.90.226.10">
    <property type="entry name" value="2-enoyl-CoA Hydratase, Chain A, domain 1"/>
    <property type="match status" value="1"/>
</dbReference>
<dbReference type="EMBL" id="CAFBRD010000089">
    <property type="protein sequence ID" value="CAB5078194.1"/>
    <property type="molecule type" value="Genomic_DNA"/>
</dbReference>